<dbReference type="FunFam" id="3.40.50.300:FF:001091">
    <property type="entry name" value="Probable disease resistance protein At1g61300"/>
    <property type="match status" value="1"/>
</dbReference>
<dbReference type="InterPro" id="IPR036388">
    <property type="entry name" value="WH-like_DNA-bd_sf"/>
</dbReference>
<dbReference type="Gene3D" id="3.40.50.300">
    <property type="entry name" value="P-loop containing nucleotide triphosphate hydrolases"/>
    <property type="match status" value="2"/>
</dbReference>
<dbReference type="Gene3D" id="1.10.10.10">
    <property type="entry name" value="Winged helix-like DNA-binding domain superfamily/Winged helix DNA-binding domain"/>
    <property type="match status" value="2"/>
</dbReference>
<dbReference type="PANTHER" id="PTHR23155:SF1210">
    <property type="entry name" value="AAA+ ATPASE DOMAIN-CONTAINING PROTEIN"/>
    <property type="match status" value="1"/>
</dbReference>
<feature type="domain" description="Disease resistance protein winged helix" evidence="11">
    <location>
        <begin position="433"/>
        <end position="505"/>
    </location>
</feature>
<keyword evidence="5" id="KW-0611">Plant defense</keyword>
<dbReference type="Gene3D" id="1.10.8.430">
    <property type="entry name" value="Helical domain of apoptotic protease-activating factors"/>
    <property type="match status" value="1"/>
</dbReference>
<dbReference type="GO" id="GO:0002758">
    <property type="term" value="P:innate immune response-activating signaling pathway"/>
    <property type="evidence" value="ECO:0007669"/>
    <property type="project" value="UniProtKB-ARBA"/>
</dbReference>
<feature type="domain" description="No apical meristem-associated C-terminal" evidence="9">
    <location>
        <begin position="1899"/>
        <end position="2035"/>
    </location>
</feature>
<feature type="domain" description="Disease resistance N-terminal" evidence="10">
    <location>
        <begin position="7"/>
        <end position="101"/>
    </location>
</feature>
<dbReference type="InterPro" id="IPR002182">
    <property type="entry name" value="NB-ARC"/>
</dbReference>
<dbReference type="Pfam" id="PF14303">
    <property type="entry name" value="NAM-associated"/>
    <property type="match status" value="1"/>
</dbReference>
<evidence type="ECO:0000313" key="14">
    <source>
        <dbReference type="Proteomes" id="UP000007305"/>
    </source>
</evidence>
<evidence type="ECO:0000259" key="8">
    <source>
        <dbReference type="Pfam" id="PF00931"/>
    </source>
</evidence>
<evidence type="ECO:0000259" key="12">
    <source>
        <dbReference type="Pfam" id="PF23598"/>
    </source>
</evidence>
<dbReference type="PRINTS" id="PR00364">
    <property type="entry name" value="DISEASERSIST"/>
</dbReference>
<dbReference type="InterPro" id="IPR044974">
    <property type="entry name" value="Disease_R_plants"/>
</dbReference>
<evidence type="ECO:0000256" key="1">
    <source>
        <dbReference type="ARBA" id="ARBA00008894"/>
    </source>
</evidence>
<dbReference type="InterPro" id="IPR029466">
    <property type="entry name" value="NAM-associated_C"/>
</dbReference>
<dbReference type="GO" id="GO:0043531">
    <property type="term" value="F:ADP binding"/>
    <property type="evidence" value="ECO:0007669"/>
    <property type="project" value="InterPro"/>
</dbReference>
<dbReference type="InterPro" id="IPR042197">
    <property type="entry name" value="Apaf_helical"/>
</dbReference>
<feature type="domain" description="Disease resistance R13L4/SHOC-2-like LRR" evidence="12">
    <location>
        <begin position="553"/>
        <end position="937"/>
    </location>
</feature>
<evidence type="ECO:0000256" key="5">
    <source>
        <dbReference type="ARBA" id="ARBA00022821"/>
    </source>
</evidence>
<feature type="domain" description="NB-ARC" evidence="8">
    <location>
        <begin position="1003"/>
        <end position="1154"/>
    </location>
</feature>
<dbReference type="InterPro" id="IPR058922">
    <property type="entry name" value="WHD_DRP"/>
</dbReference>
<evidence type="ECO:0000259" key="9">
    <source>
        <dbReference type="Pfam" id="PF14303"/>
    </source>
</evidence>
<evidence type="ECO:0000313" key="13">
    <source>
        <dbReference type="EnsemblPlants" id="Zm00001eb283200_P001"/>
    </source>
</evidence>
<dbReference type="Pfam" id="PF18052">
    <property type="entry name" value="Rx_N"/>
    <property type="match status" value="1"/>
</dbReference>
<dbReference type="Pfam" id="PF00931">
    <property type="entry name" value="NB-ARC"/>
    <property type="match status" value="2"/>
</dbReference>
<dbReference type="GO" id="GO:0009626">
    <property type="term" value="P:plant-type hypersensitive response"/>
    <property type="evidence" value="ECO:0007669"/>
    <property type="project" value="UniProtKB-ARBA"/>
</dbReference>
<dbReference type="Gene3D" id="1.20.5.4130">
    <property type="match status" value="1"/>
</dbReference>
<feature type="domain" description="Disease resistance protein winged helix" evidence="11">
    <location>
        <begin position="1245"/>
        <end position="1310"/>
    </location>
</feature>
<keyword evidence="14" id="KW-1185">Reference proteome</keyword>
<dbReference type="SUPFAM" id="SSF52540">
    <property type="entry name" value="P-loop containing nucleoside triphosphate hydrolases"/>
    <property type="match status" value="2"/>
</dbReference>
<dbReference type="Proteomes" id="UP000007305">
    <property type="component" value="Chromosome 6"/>
</dbReference>
<keyword evidence="2" id="KW-0433">Leucine-rich repeat</keyword>
<evidence type="ECO:0008006" key="15">
    <source>
        <dbReference type="Google" id="ProtNLM"/>
    </source>
</evidence>
<dbReference type="AlphaFoldDB" id="A0A804Q0T2"/>
<dbReference type="SUPFAM" id="SSF52058">
    <property type="entry name" value="L domain-like"/>
    <property type="match status" value="2"/>
</dbReference>
<dbReference type="GO" id="GO:0042742">
    <property type="term" value="P:defense response to bacterium"/>
    <property type="evidence" value="ECO:0007669"/>
    <property type="project" value="UniProtKB-ARBA"/>
</dbReference>
<feature type="region of interest" description="Disordered" evidence="7">
    <location>
        <begin position="1927"/>
        <end position="1967"/>
    </location>
</feature>
<organism evidence="13 14">
    <name type="scientific">Zea mays</name>
    <name type="common">Maize</name>
    <dbReference type="NCBI Taxonomy" id="4577"/>
    <lineage>
        <taxon>Eukaryota</taxon>
        <taxon>Viridiplantae</taxon>
        <taxon>Streptophyta</taxon>
        <taxon>Embryophyta</taxon>
        <taxon>Tracheophyta</taxon>
        <taxon>Spermatophyta</taxon>
        <taxon>Magnoliopsida</taxon>
        <taxon>Liliopsida</taxon>
        <taxon>Poales</taxon>
        <taxon>Poaceae</taxon>
        <taxon>PACMAD clade</taxon>
        <taxon>Panicoideae</taxon>
        <taxon>Andropogonodae</taxon>
        <taxon>Andropogoneae</taxon>
        <taxon>Tripsacinae</taxon>
        <taxon>Zea</taxon>
    </lineage>
</organism>
<dbReference type="FunFam" id="1.10.10.10:FF:000322">
    <property type="entry name" value="Probable disease resistance protein At1g63360"/>
    <property type="match status" value="1"/>
</dbReference>
<keyword evidence="4" id="KW-0547">Nucleotide-binding</keyword>
<comment type="similarity">
    <text evidence="1">Belongs to the disease resistance NB-LRR family.</text>
</comment>
<protein>
    <recommendedName>
        <fullName evidence="15">Disease resistance protein RPM1</fullName>
    </recommendedName>
</protein>
<name>A0A804Q0T2_MAIZE</name>
<dbReference type="Pfam" id="PF23559">
    <property type="entry name" value="WHD_DRP"/>
    <property type="match status" value="2"/>
</dbReference>
<accession>A0A804Q0T2</accession>
<dbReference type="InterPro" id="IPR041118">
    <property type="entry name" value="Rx_N"/>
</dbReference>
<dbReference type="InParanoid" id="A0A804Q0T2"/>
<reference evidence="14" key="1">
    <citation type="journal article" date="2009" name="Science">
        <title>The B73 maize genome: complexity, diversity, and dynamics.</title>
        <authorList>
            <person name="Schnable P.S."/>
            <person name="Ware D."/>
            <person name="Fulton R.S."/>
            <person name="Stein J.C."/>
            <person name="Wei F."/>
            <person name="Pasternak S."/>
            <person name="Liang C."/>
            <person name="Zhang J."/>
            <person name="Fulton L."/>
            <person name="Graves T.A."/>
            <person name="Minx P."/>
            <person name="Reily A.D."/>
            <person name="Courtney L."/>
            <person name="Kruchowski S.S."/>
            <person name="Tomlinson C."/>
            <person name="Strong C."/>
            <person name="Delehaunty K."/>
            <person name="Fronick C."/>
            <person name="Courtney B."/>
            <person name="Rock S.M."/>
            <person name="Belter E."/>
            <person name="Du F."/>
            <person name="Kim K."/>
            <person name="Abbott R.M."/>
            <person name="Cotton M."/>
            <person name="Levy A."/>
            <person name="Marchetto P."/>
            <person name="Ochoa K."/>
            <person name="Jackson S.M."/>
            <person name="Gillam B."/>
            <person name="Chen W."/>
            <person name="Yan L."/>
            <person name="Higginbotham J."/>
            <person name="Cardenas M."/>
            <person name="Waligorski J."/>
            <person name="Applebaum E."/>
            <person name="Phelps L."/>
            <person name="Falcone J."/>
            <person name="Kanchi K."/>
            <person name="Thane T."/>
            <person name="Scimone A."/>
            <person name="Thane N."/>
            <person name="Henke J."/>
            <person name="Wang T."/>
            <person name="Ruppert J."/>
            <person name="Shah N."/>
            <person name="Rotter K."/>
            <person name="Hodges J."/>
            <person name="Ingenthron E."/>
            <person name="Cordes M."/>
            <person name="Kohlberg S."/>
            <person name="Sgro J."/>
            <person name="Delgado B."/>
            <person name="Mead K."/>
            <person name="Chinwalla A."/>
            <person name="Leonard S."/>
            <person name="Crouse K."/>
            <person name="Collura K."/>
            <person name="Kudrna D."/>
            <person name="Currie J."/>
            <person name="He R."/>
            <person name="Angelova A."/>
            <person name="Rajasekar S."/>
            <person name="Mueller T."/>
            <person name="Lomeli R."/>
            <person name="Scara G."/>
            <person name="Ko A."/>
            <person name="Delaney K."/>
            <person name="Wissotski M."/>
            <person name="Lopez G."/>
            <person name="Campos D."/>
            <person name="Braidotti M."/>
            <person name="Ashley E."/>
            <person name="Golser W."/>
            <person name="Kim H."/>
            <person name="Lee S."/>
            <person name="Lin J."/>
            <person name="Dujmic Z."/>
            <person name="Kim W."/>
            <person name="Talag J."/>
            <person name="Zuccolo A."/>
            <person name="Fan C."/>
            <person name="Sebastian A."/>
            <person name="Kramer M."/>
            <person name="Spiegel L."/>
            <person name="Nascimento L."/>
            <person name="Zutavern T."/>
            <person name="Miller B."/>
            <person name="Ambroise C."/>
            <person name="Muller S."/>
            <person name="Spooner W."/>
            <person name="Narechania A."/>
            <person name="Ren L."/>
            <person name="Wei S."/>
            <person name="Kumari S."/>
            <person name="Faga B."/>
            <person name="Levy M.J."/>
            <person name="McMahan L."/>
            <person name="Van Buren P."/>
            <person name="Vaughn M.W."/>
            <person name="Ying K."/>
            <person name="Yeh C.-T."/>
            <person name="Emrich S.J."/>
            <person name="Jia Y."/>
            <person name="Kalyanaraman A."/>
            <person name="Hsia A.-P."/>
            <person name="Barbazuk W.B."/>
            <person name="Baucom R.S."/>
            <person name="Brutnell T.P."/>
            <person name="Carpita N.C."/>
            <person name="Chaparro C."/>
            <person name="Chia J.-M."/>
            <person name="Deragon J.-M."/>
            <person name="Estill J.C."/>
            <person name="Fu Y."/>
            <person name="Jeddeloh J.A."/>
            <person name="Han Y."/>
            <person name="Lee H."/>
            <person name="Li P."/>
            <person name="Lisch D.R."/>
            <person name="Liu S."/>
            <person name="Liu Z."/>
            <person name="Nagel D.H."/>
            <person name="McCann M.C."/>
            <person name="SanMiguel P."/>
            <person name="Myers A.M."/>
            <person name="Nettleton D."/>
            <person name="Nguyen J."/>
            <person name="Penning B.W."/>
            <person name="Ponnala L."/>
            <person name="Schneider K.L."/>
            <person name="Schwartz D.C."/>
            <person name="Sharma A."/>
            <person name="Soderlund C."/>
            <person name="Springer N.M."/>
            <person name="Sun Q."/>
            <person name="Wang H."/>
            <person name="Waterman M."/>
            <person name="Westerman R."/>
            <person name="Wolfgruber T.K."/>
            <person name="Yang L."/>
            <person name="Yu Y."/>
            <person name="Zhang L."/>
            <person name="Zhou S."/>
            <person name="Zhu Q."/>
            <person name="Bennetzen J.L."/>
            <person name="Dawe R.K."/>
            <person name="Jiang J."/>
            <person name="Jiang N."/>
            <person name="Presting G.G."/>
            <person name="Wessler S.R."/>
            <person name="Aluru S."/>
            <person name="Martienssen R.A."/>
            <person name="Clifton S.W."/>
            <person name="McCombie W.R."/>
            <person name="Wing R.A."/>
            <person name="Wilson R.K."/>
        </authorList>
    </citation>
    <scope>NUCLEOTIDE SEQUENCE [LARGE SCALE GENOMIC DNA]</scope>
    <source>
        <strain evidence="14">cv. B73</strain>
    </source>
</reference>
<evidence type="ECO:0000256" key="3">
    <source>
        <dbReference type="ARBA" id="ARBA00022737"/>
    </source>
</evidence>
<evidence type="ECO:0000256" key="4">
    <source>
        <dbReference type="ARBA" id="ARBA00022741"/>
    </source>
</evidence>
<dbReference type="Pfam" id="PF23598">
    <property type="entry name" value="LRR_14"/>
    <property type="match status" value="2"/>
</dbReference>
<reference evidence="13" key="3">
    <citation type="submission" date="2021-05" db="UniProtKB">
        <authorList>
            <consortium name="EnsemblPlants"/>
        </authorList>
    </citation>
    <scope>IDENTIFICATION</scope>
    <source>
        <strain evidence="13">cv. B73</strain>
    </source>
</reference>
<sequence length="2045" mass="232953">MEFATGALGALLPKLSMLLHGEYNLEKGVRGDIQRVMSKLERVHAALRHVGEVPVPLEQIIRPGIVNMWARDVGELSYDMEDFVDTFLVRVQGPERTSKRRLFIKMIDMVMNNRHDEIAPDIKHFEKRVQEMDDRRQRYGVGTIVPTVKTLFYPRIIALNYTKATDLVGIDEAREELITRLTKEYDTSTEQRQVSIVGFGGLGKTALAKAVYNKLKAKGEFHCAAFVSMSRYPKLVEIFKELLYELDKTEYKDVISTPMEIDELINLVHEFLNKKRYLIAVDDIWDTDAWAMIRYAFAENKLGSRIIVTTRRIDVAEYVGGCCYMMKPLTREKSKILFYGRTFGSEGKCPPELSHASEKILNKCGGVPLAIITISSLLASKSKNIKEWFYLADSIGSGILERSAEMEIMWKILLRSYSDLPARLKTCLLYLSIFPEDCEIGMHRLIWRWIAEGFFNGELAHGGLFKIGESCFHELIRRSMVQPVTLEGTGLVYACRVHNMFHDLILSMSHEEQFVSVVNEKFGPLDVLSRRLAFQNIKKSQYRLVEHPRLAQSRSLNAIGCPIYAIPPIESYKSLRVLDFENCAGIEDHDLVHLGKLHHLKFLGLRNTFIGKLPEGIGNLKFLQTLDLDGTGVEELPQALHNLTELMCLIADWRTRVPNWIGNLTSLQHLVIYPGGHDDEDSASRFVNELGKLRQLRVLRFLIKAQDEGQLRDLLESLSNLPEIEAIHFDYYGVQLNRGVQLEPEGYALSRHIRSEKFAIMEAAPTAFHNSKFLIRSMELRWLEFSRLPLWINPGQLPNLYHLWLMVSDAEERDLEILGGFPVLHSLHLLIVNTEREHVMTCGCGGFKNLKCCSITKPLKFVHGAMPRLEVLDFHFSVQLLTDSNQEFDFDFGLGNLHWLQQAIVQITALGEEVESVGRAQVALRDAIRTHLNRPTLEINLFGQTIPPELPKQDDDGAKIVEISPAESSRQAQEREKRSIDVATKKATRVPSFYTKSSIDEPMDQLINMLSVVDDEAYTKNIKILSIVRSEGLGKTTLAQKAFEELHSQFDRGAFVLLGQNPDLRRVFADILRGLDKQRYIDFPVAILDLVDLIWLVRKSLINKRFFIVFDDICDVKAWEIIKCALIENNNHSVVLTTSRNTGITEIIGGSKQLQPLSATISKNLLCKRLFGSAGKCPSELVNICDNLVEECGGILSVIDETVTLLASIPPTVENWEAVYARRMLDRSYPGLTDSLKNCLLYFTMFRRGHEISGEHLICAWIAEGFVHGQEVAETYLSDLVKKKLIDAVEVDAGGKVLTCRMYDLVHDFIVSKSIEERFVYILNDSEGRDLSEAVHVHQRLYIQGHNNKELDLQIPWLPQVKSLVSCGTAPSILKFKGLHVMDLGACESLQASHLKGINNVSSLRYLVIGGKCISGIPKEIAKLEHLRTLDLSASGLNELPEYVFMIRKLERLIVNSQMKISYGIAKMSALQELGDINVTDPELLKSLCKLTKLRVLRISIWSWDDSLKNYFKQLCDNLRSLVQCTENIQSLSIMTCCSLVFMDDLGENWTPQCLQKLEVGCSAFDILPSWFGSLSSISTLTIEVYKLSQDIIDTLGRLAGLGSLSLTSKQVPKGYFVIGSDRFNKLQSLKFVSNAMVEMFPRQQSNGTEQLKRLMIVFHASRTQDVNKDFCFGLENLSSLEHVRVEIICFDASHNMVKNAEAAVQKAISGTSIANLEIRRLQENSMTQDEADLCDAVQEQNNQKHQKMKSSMESQDGYLTSLPNQESADVVGSDSIVEPLVNEMNSQTIKRDQSTNFSEDEDLMLVSSYLNVSKDSITGRDKKEGTFWERVWEYYNKNRTFESDHSWSSLKHRWLAIQKEVNIFQGYYDAIERKNQSGQTSDDKHAEAEVEFREKQGKAFSVFHVWMILRHEPKWAFRESKIKDQHEANNANTDAPANIYRPQGRKAEKEKARARKHGGSDVDGDPFIEEVKNMREAREETERDRKTHDDKFYELEKSKLELERDRHDKEIMQTDTSTMDEESKQYFKLMKQEILARRFGSSQP</sequence>
<dbReference type="Gramene" id="Zm00001eb283200_T001">
    <property type="protein sequence ID" value="Zm00001eb283200_P001"/>
    <property type="gene ID" value="Zm00001eb283200"/>
</dbReference>
<evidence type="ECO:0000256" key="6">
    <source>
        <dbReference type="ARBA" id="ARBA00023054"/>
    </source>
</evidence>
<evidence type="ECO:0000256" key="7">
    <source>
        <dbReference type="SAM" id="MobiDB-lite"/>
    </source>
</evidence>
<dbReference type="PANTHER" id="PTHR23155">
    <property type="entry name" value="DISEASE RESISTANCE PROTEIN RP"/>
    <property type="match status" value="1"/>
</dbReference>
<feature type="domain" description="Disease resistance R13L4/SHOC-2-like LRR" evidence="12">
    <location>
        <begin position="1369"/>
        <end position="1710"/>
    </location>
</feature>
<dbReference type="InterPro" id="IPR032675">
    <property type="entry name" value="LRR_dom_sf"/>
</dbReference>
<dbReference type="InterPro" id="IPR055414">
    <property type="entry name" value="LRR_R13L4/SHOC2-like"/>
</dbReference>
<evidence type="ECO:0000256" key="2">
    <source>
        <dbReference type="ARBA" id="ARBA00022614"/>
    </source>
</evidence>
<evidence type="ECO:0000259" key="10">
    <source>
        <dbReference type="Pfam" id="PF18052"/>
    </source>
</evidence>
<feature type="domain" description="NB-ARC" evidence="8">
    <location>
        <begin position="175"/>
        <end position="331"/>
    </location>
</feature>
<keyword evidence="3" id="KW-0677">Repeat</keyword>
<proteinExistence type="inferred from homology"/>
<evidence type="ECO:0000259" key="11">
    <source>
        <dbReference type="Pfam" id="PF23559"/>
    </source>
</evidence>
<dbReference type="GO" id="GO:0098542">
    <property type="term" value="P:defense response to other organism"/>
    <property type="evidence" value="ECO:0000318"/>
    <property type="project" value="GO_Central"/>
</dbReference>
<dbReference type="EnsemblPlants" id="Zm00001eb283200_T001">
    <property type="protein sequence ID" value="Zm00001eb283200_P001"/>
    <property type="gene ID" value="Zm00001eb283200"/>
</dbReference>
<reference evidence="13" key="2">
    <citation type="submission" date="2019-07" db="EMBL/GenBank/DDBJ databases">
        <authorList>
            <person name="Seetharam A."/>
            <person name="Woodhouse M."/>
            <person name="Cannon E."/>
        </authorList>
    </citation>
    <scope>NUCLEOTIDE SEQUENCE [LARGE SCALE GENOMIC DNA]</scope>
    <source>
        <strain evidence="13">cv. B73</strain>
    </source>
</reference>
<dbReference type="InterPro" id="IPR027417">
    <property type="entry name" value="P-loop_NTPase"/>
</dbReference>
<dbReference type="Gene3D" id="3.80.10.10">
    <property type="entry name" value="Ribonuclease Inhibitor"/>
    <property type="match status" value="2"/>
</dbReference>
<keyword evidence="6" id="KW-0175">Coiled coil</keyword>